<evidence type="ECO:0000259" key="2">
    <source>
        <dbReference type="Pfam" id="PF20151"/>
    </source>
</evidence>
<evidence type="ECO:0000313" key="3">
    <source>
        <dbReference type="EMBL" id="RPD64470.1"/>
    </source>
</evidence>
<keyword evidence="1" id="KW-0472">Membrane</keyword>
<feature type="transmembrane region" description="Helical" evidence="1">
    <location>
        <begin position="220"/>
        <end position="242"/>
    </location>
</feature>
<keyword evidence="1" id="KW-1133">Transmembrane helix</keyword>
<dbReference type="InterPro" id="IPR045340">
    <property type="entry name" value="DUF6533"/>
</dbReference>
<accession>A0A5C2SLE6</accession>
<name>A0A5C2SLE6_9APHY</name>
<dbReference type="Proteomes" id="UP000313359">
    <property type="component" value="Unassembled WGS sequence"/>
</dbReference>
<evidence type="ECO:0000313" key="4">
    <source>
        <dbReference type="Proteomes" id="UP000313359"/>
    </source>
</evidence>
<feature type="transmembrane region" description="Helical" evidence="1">
    <location>
        <begin position="266"/>
        <end position="285"/>
    </location>
</feature>
<reference evidence="3" key="1">
    <citation type="journal article" date="2018" name="Genome Biol. Evol.">
        <title>Genomics and development of Lentinus tigrinus, a white-rot wood-decaying mushroom with dimorphic fruiting bodies.</title>
        <authorList>
            <person name="Wu B."/>
            <person name="Xu Z."/>
            <person name="Knudson A."/>
            <person name="Carlson A."/>
            <person name="Chen N."/>
            <person name="Kovaka S."/>
            <person name="LaButti K."/>
            <person name="Lipzen A."/>
            <person name="Pennachio C."/>
            <person name="Riley R."/>
            <person name="Schakwitz W."/>
            <person name="Umezawa K."/>
            <person name="Ohm R.A."/>
            <person name="Grigoriev I.V."/>
            <person name="Nagy L.G."/>
            <person name="Gibbons J."/>
            <person name="Hibbett D."/>
        </authorList>
    </citation>
    <scope>NUCLEOTIDE SEQUENCE [LARGE SCALE GENOMIC DNA]</scope>
    <source>
        <strain evidence="3">ALCF2SS1-6</strain>
    </source>
</reference>
<dbReference type="OrthoDB" id="3350812at2759"/>
<sequence length="367" mass="40829">MYEHIVMSGDAWRATRAHAPLCNSAKEVPALGCRQQMACIVGLYNDQTVMLLLYCSTSAPPRIQAAACMAVKYTNVASITYLISDIFDTLGDEVALVWPSEWSIMKFIFLANRHSPLIDQSMVVAGMFTKNPEACVLNWVVSVCVYVVGSWLSEAILMLRTVALWNFSKTIIAGMLMLVPFMLGPMVAVMWIYVHSLTYPPRHLLDRTGCMPMIADQLGWVHYATLLVSETTVVFLTLLYWYQSSTKADAPLIGNIYRTMYRDGTIFYIIMLAASIANMCFMFVLPKAVSSALQLPFRTVHSALCSRVLLHLRKAAARTSNSSVYDHTISTFRLAALSSITTAEFSTTGARCSFDSERNVPNVESDV</sequence>
<protein>
    <recommendedName>
        <fullName evidence="2">DUF6533 domain-containing protein</fullName>
    </recommendedName>
</protein>
<keyword evidence="4" id="KW-1185">Reference proteome</keyword>
<dbReference type="AlphaFoldDB" id="A0A5C2SLE6"/>
<dbReference type="Pfam" id="PF20151">
    <property type="entry name" value="DUF6533"/>
    <property type="match status" value="1"/>
</dbReference>
<keyword evidence="1" id="KW-0812">Transmembrane</keyword>
<organism evidence="3 4">
    <name type="scientific">Lentinus tigrinus ALCF2SS1-6</name>
    <dbReference type="NCBI Taxonomy" id="1328759"/>
    <lineage>
        <taxon>Eukaryota</taxon>
        <taxon>Fungi</taxon>
        <taxon>Dikarya</taxon>
        <taxon>Basidiomycota</taxon>
        <taxon>Agaricomycotina</taxon>
        <taxon>Agaricomycetes</taxon>
        <taxon>Polyporales</taxon>
        <taxon>Polyporaceae</taxon>
        <taxon>Lentinus</taxon>
    </lineage>
</organism>
<gene>
    <name evidence="3" type="ORF">L227DRAFT_329665</name>
</gene>
<proteinExistence type="predicted"/>
<evidence type="ECO:0000256" key="1">
    <source>
        <dbReference type="SAM" id="Phobius"/>
    </source>
</evidence>
<feature type="domain" description="DUF6533" evidence="2">
    <location>
        <begin position="73"/>
        <end position="118"/>
    </location>
</feature>
<feature type="transmembrane region" description="Helical" evidence="1">
    <location>
        <begin position="171"/>
        <end position="194"/>
    </location>
</feature>
<feature type="transmembrane region" description="Helical" evidence="1">
    <location>
        <begin position="136"/>
        <end position="159"/>
    </location>
</feature>
<dbReference type="EMBL" id="ML122254">
    <property type="protein sequence ID" value="RPD64470.1"/>
    <property type="molecule type" value="Genomic_DNA"/>
</dbReference>